<comment type="caution">
    <text evidence="1">The sequence shown here is derived from an EMBL/GenBank/DDBJ whole genome shotgun (WGS) entry which is preliminary data.</text>
</comment>
<dbReference type="EMBL" id="NUTL01000177">
    <property type="protein sequence ID" value="PHE86769.1"/>
    <property type="molecule type" value="Genomic_DNA"/>
</dbReference>
<evidence type="ECO:0000313" key="2">
    <source>
        <dbReference type="EMBL" id="PHE86769.1"/>
    </source>
</evidence>
<dbReference type="GO" id="GO:0016787">
    <property type="term" value="F:hydrolase activity"/>
    <property type="evidence" value="ECO:0007669"/>
    <property type="project" value="UniProtKB-KW"/>
</dbReference>
<dbReference type="Proteomes" id="UP000221918">
    <property type="component" value="Unassembled WGS sequence"/>
</dbReference>
<name>A0AAJ3RA24_9BACI</name>
<accession>A0AAJ3RA24</accession>
<gene>
    <name evidence="2" type="ORF">COF81_27840</name>
    <name evidence="1" type="ORF">FOS08_17005</name>
</gene>
<dbReference type="EMBL" id="VLYX01000018">
    <property type="protein sequence ID" value="MDR4327559.1"/>
    <property type="molecule type" value="Genomic_DNA"/>
</dbReference>
<protein>
    <submittedName>
        <fullName evidence="1">Alpha/beta hydrolase</fullName>
    </submittedName>
</protein>
<sequence>MEKFIKLMDQSELKVGLVGNPTFKTIMLPVAKESVFGEEAENLKLWGIDPEFGKHFVEGLQNKFQVLYFDYEGHRLKHPNPENLTSENIVKDLLLIANEMNVKKFSYYGYSWLALVGLQLAIRTNRLESLIMGGFPPMDGPYKEMLIVTNKTYEQARNNQNSPTFNEQDKTKSPEKIDWDNIKVKINTNQTKQFVTLYKNLKEFDDREIQHKLAIPRLAFVGEKDTIIYGENFGGVTVDIGGTIQKNKQVLENLGWDVEILEGEGMDHTKAMQPVTVLSLIKPWLVKNSNSTH</sequence>
<reference evidence="1" key="2">
    <citation type="submission" date="2019-07" db="EMBL/GenBank/DDBJ databases">
        <title>Phylogenomic Reclassification of ATCC Bacillus Strains and Various Taxa within the Genus Bacillus.</title>
        <authorList>
            <person name="Riojas M.A."/>
            <person name="Frank A.M."/>
            <person name="Fenn S.L."/>
            <person name="King S.P."/>
            <person name="Brower S.M."/>
            <person name="Hazbon M.H."/>
        </authorList>
    </citation>
    <scope>NUCLEOTIDE SEQUENCE</scope>
    <source>
        <strain evidence="1">NR-12239</strain>
    </source>
</reference>
<dbReference type="Proteomes" id="UP001248134">
    <property type="component" value="Unassembled WGS sequence"/>
</dbReference>
<dbReference type="Gene3D" id="3.40.50.1820">
    <property type="entry name" value="alpha/beta hydrolase"/>
    <property type="match status" value="1"/>
</dbReference>
<reference evidence="2 3" key="1">
    <citation type="submission" date="2017-09" db="EMBL/GenBank/DDBJ databases">
        <title>Large-scale bioinformatics analysis of Bacillus genomes uncovers conserved roles of natural products in bacterial physiology.</title>
        <authorList>
            <consortium name="Agbiome Team Llc"/>
            <person name="Bleich R.M."/>
            <person name="Grubbs K.J."/>
            <person name="Santa Maria K.C."/>
            <person name="Allen S.E."/>
            <person name="Farag S."/>
            <person name="Shank E.A."/>
            <person name="Bowers A."/>
        </authorList>
    </citation>
    <scope>NUCLEOTIDE SEQUENCE [LARGE SCALE GENOMIC DNA]</scope>
    <source>
        <strain evidence="2 3">AFS037265</strain>
    </source>
</reference>
<dbReference type="RefSeq" id="WP_033798542.1">
    <property type="nucleotide sequence ID" value="NZ_JANIOB010000018.1"/>
</dbReference>
<keyword evidence="1" id="KW-0378">Hydrolase</keyword>
<dbReference type="InterPro" id="IPR029058">
    <property type="entry name" value="AB_hydrolase_fold"/>
</dbReference>
<evidence type="ECO:0000313" key="4">
    <source>
        <dbReference type="Proteomes" id="UP001248134"/>
    </source>
</evidence>
<organism evidence="1 4">
    <name type="scientific">Bacillus pseudomycoides</name>
    <dbReference type="NCBI Taxonomy" id="64104"/>
    <lineage>
        <taxon>Bacteria</taxon>
        <taxon>Bacillati</taxon>
        <taxon>Bacillota</taxon>
        <taxon>Bacilli</taxon>
        <taxon>Bacillales</taxon>
        <taxon>Bacillaceae</taxon>
        <taxon>Bacillus</taxon>
        <taxon>Bacillus cereus group</taxon>
    </lineage>
</organism>
<evidence type="ECO:0000313" key="3">
    <source>
        <dbReference type="Proteomes" id="UP000221918"/>
    </source>
</evidence>
<evidence type="ECO:0000313" key="1">
    <source>
        <dbReference type="EMBL" id="MDR4327559.1"/>
    </source>
</evidence>
<dbReference type="AlphaFoldDB" id="A0AAJ3RA24"/>
<proteinExistence type="predicted"/>
<dbReference type="SUPFAM" id="SSF53474">
    <property type="entry name" value="alpha/beta-Hydrolases"/>
    <property type="match status" value="1"/>
</dbReference>